<dbReference type="PROSITE" id="PS50217">
    <property type="entry name" value="BZIP"/>
    <property type="match status" value="1"/>
</dbReference>
<feature type="region of interest" description="Disordered" evidence="1">
    <location>
        <begin position="796"/>
        <end position="900"/>
    </location>
</feature>
<organism evidence="4">
    <name type="scientific">Aureococcus anophagefferens</name>
    <name type="common">Harmful bloom alga</name>
    <dbReference type="NCBI Taxonomy" id="44056"/>
    <lineage>
        <taxon>Eukaryota</taxon>
        <taxon>Sar</taxon>
        <taxon>Stramenopiles</taxon>
        <taxon>Ochrophyta</taxon>
        <taxon>Pelagophyceae</taxon>
        <taxon>Pelagomonadales</taxon>
        <taxon>Pelagomonadaceae</taxon>
        <taxon>Aureococcus</taxon>
    </lineage>
</organism>
<reference evidence="3 4" key="1">
    <citation type="journal article" date="2011" name="Proc. Natl. Acad. Sci. U.S.A.">
        <title>Niche of harmful alga Aureococcus anophagefferens revealed through ecogenomics.</title>
        <authorList>
            <person name="Gobler C.J."/>
            <person name="Berry D.L."/>
            <person name="Dyhrman S.T."/>
            <person name="Wilhelm S.W."/>
            <person name="Salamov A."/>
            <person name="Lobanov A.V."/>
            <person name="Zhang Y."/>
            <person name="Collier J.L."/>
            <person name="Wurch L.L."/>
            <person name="Kustka A.B."/>
            <person name="Dill B.D."/>
            <person name="Shah M."/>
            <person name="VerBerkmoes N.C."/>
            <person name="Kuo A."/>
            <person name="Terry A."/>
            <person name="Pangilinan J."/>
            <person name="Lindquist E.A."/>
            <person name="Lucas S."/>
            <person name="Paulsen I.T."/>
            <person name="Hattenrath-Lehmann T.K."/>
            <person name="Talmage S.C."/>
            <person name="Walker E.A."/>
            <person name="Koch F."/>
            <person name="Burson A.M."/>
            <person name="Marcoval M.A."/>
            <person name="Tang Y.Z."/>
            <person name="Lecleir G.R."/>
            <person name="Coyne K.J."/>
            <person name="Berg G.M."/>
            <person name="Bertrand E.M."/>
            <person name="Saito M.A."/>
            <person name="Gladyshev V.N."/>
            <person name="Grigoriev I.V."/>
        </authorList>
    </citation>
    <scope>NUCLEOTIDE SEQUENCE [LARGE SCALE GENOMIC DNA]</scope>
    <source>
        <strain evidence="4">CCMP 1984</strain>
    </source>
</reference>
<gene>
    <name evidence="3" type="ORF">AURANDRAFT_71159</name>
</gene>
<dbReference type="InterPro" id="IPR059022">
    <property type="entry name" value="MINDY4_N"/>
</dbReference>
<dbReference type="PANTHER" id="PTHR28457:SF1">
    <property type="entry name" value="CILIA- AND FLAGELLA-ASSOCIATED PROTEIN 119"/>
    <property type="match status" value="1"/>
</dbReference>
<dbReference type="Pfam" id="PF26038">
    <property type="entry name" value="Dimer_MINDY4_N"/>
    <property type="match status" value="1"/>
</dbReference>
<feature type="region of interest" description="Disordered" evidence="1">
    <location>
        <begin position="634"/>
        <end position="654"/>
    </location>
</feature>
<feature type="compositionally biased region" description="Basic and acidic residues" evidence="1">
    <location>
        <begin position="1138"/>
        <end position="1147"/>
    </location>
</feature>
<dbReference type="GeneID" id="20228091"/>
<dbReference type="RefSeq" id="XP_009035228.1">
    <property type="nucleotide sequence ID" value="XM_009036980.1"/>
</dbReference>
<feature type="region of interest" description="Disordered" evidence="1">
    <location>
        <begin position="196"/>
        <end position="223"/>
    </location>
</feature>
<evidence type="ECO:0000256" key="1">
    <source>
        <dbReference type="SAM" id="MobiDB-lite"/>
    </source>
</evidence>
<feature type="compositionally biased region" description="Pro residues" evidence="1">
    <location>
        <begin position="1493"/>
        <end position="1514"/>
    </location>
</feature>
<dbReference type="Pfam" id="PF14769">
    <property type="entry name" value="CLAMP"/>
    <property type="match status" value="1"/>
</dbReference>
<accession>F0Y499</accession>
<sequence length="1514" mass="161836">MADAVPSQSTPAAPAPTKVGMMWSDLSAAKLEEIRAEPAAGEKIRLLCETLAVKHYADNTWSGILVDFLYYNILFCEEKGLTPEKTSAFFTIMKRVFEFTFRPELEPGNVDDDVERVGVDASFAFFKEQMLRHSVEAPAEGSVGLFTVADVEFIAEFISTTRVRRRRFYRHFKAYSYCFYNKQPDENVERTLVVETPLPPPPLAEATTDATNELAEPPAPAPVRAPVAEGLVDAEQPRPRRRPSALAMAMDSVVSDVNFDVNAAESAALQRHVSDFAEMLVRDFLNKRGLSKTLSTMNGEASELGHAPPTLESWTTMAGLVGLTELLQANEASPGGSLGTILEVLTRELVRETNIKMRRPVTMTVLHAAPSCAEQRSASLERLTRTGPGPGDDPRDFGAAAGTARPRKRETKKPPVPPPPTLGPGELAGGASTLHKHLGKISQPASLRSAPRVVAAHGRVKLSRENWIPMDCRERMLQRDLAVTKSNVELMAKRQVFVDTDERHHRLSELEQNQTEERYGIKKKKKCGLCHLEYSLINLVLDVPMKAVRDLRNTWADEFATHPQHKKECARSHKAFAYDQVGVCVLCSQFFQLGQQDMYRPSYEKKVSEKQRKLRKEQEAAAKRYWDPVKQLEDDRKKGKGGYATSDAADGNDPFTPFIDDSEFVSFIDDGPGGGGKGGPMAQPTGIAPSHSFEELPGGQRGLISRQGTSELLGGRPLPPGGLIPRQSTAEFMGSLGGLISRQGTSEMLNGPGVPRSDTAEWRNVAASVSLQHKGLAGVGGIPGIGACGSFDEGEHPGLGVPRGHSFDTGGNRSFDSNESPHSFHAEAPNGGFPVGMLPHSNSRDWALEDGPGAPGALGRSLASGHIGRSASRDDSSEASRPLDGGGGGGDGAAFPQSNKDQLEDLLSILASQVAPVEAAASSATAPAPARKKKAKRDAGGDFEDESDDESQAEGFDEFDDEEASDDDDAPGGKRKRKGKPTAEAKAEMTKQRNREHARSTRRRKKQYVEQLKKQVAELLAKQQQLNAREGFGEGAHGAPSSPRHQEQVRVKTAVLQAFLLCRVNGTVDRDRWRDIVDDHIRVTLPQTPYRATNVGEKGPHGARRLKGVESLIRDCVSVARLVDMIRRRAGQLLAHRSRGEPPRDGDGAAARAPSPASLAARVEIQTHAAPEDVVIVGDRLMCHWKATTRGLADMGFDAEVSLDGLGRATFHKNKLRDVELSFDALSFTRQLQAFGLLDLGLIRAEEDVAGDLPPAAQSSKAGAARPAPRDAAAAPRGRAAPGAAPGAAPRGLPPGMIPGHHAAAVAAAAAAATGARGAPSPRGPRGLPPALVAQQQLLARAQLAQAQAAQAARGLPPGAPRPTAQQFAQAQMAQQQLLAQQQQQLQRQAALHQAQAAARQQPGAPRGPPPPRANAQSDGALGLLAGAALPPRGPFARGAPAPRGLLPAVPFAGPMPPGMIPGMQHPGAVPFPAGVLPPGAQFLPPGVGISPRGPPPVQFPPRGPPPPRAPPPG</sequence>
<feature type="region of interest" description="Disordered" evidence="1">
    <location>
        <begin position="1389"/>
        <end position="1419"/>
    </location>
</feature>
<dbReference type="GO" id="GO:0003700">
    <property type="term" value="F:DNA-binding transcription factor activity"/>
    <property type="evidence" value="ECO:0007669"/>
    <property type="project" value="InterPro"/>
</dbReference>
<feature type="region of interest" description="Disordered" evidence="1">
    <location>
        <begin position="1479"/>
        <end position="1514"/>
    </location>
</feature>
<feature type="compositionally biased region" description="Low complexity" evidence="1">
    <location>
        <begin position="919"/>
        <end position="929"/>
    </location>
</feature>
<dbReference type="Proteomes" id="UP000002729">
    <property type="component" value="Unassembled WGS sequence"/>
</dbReference>
<proteinExistence type="predicted"/>
<dbReference type="InterPro" id="IPR046347">
    <property type="entry name" value="bZIP_sf"/>
</dbReference>
<evidence type="ECO:0000313" key="3">
    <source>
        <dbReference type="EMBL" id="EGB10430.1"/>
    </source>
</evidence>
<protein>
    <recommendedName>
        <fullName evidence="2">BZIP domain-containing protein</fullName>
    </recommendedName>
</protein>
<dbReference type="InterPro" id="IPR004827">
    <property type="entry name" value="bZIP"/>
</dbReference>
<feature type="region of interest" description="Disordered" evidence="1">
    <location>
        <begin position="915"/>
        <end position="1010"/>
    </location>
</feature>
<keyword evidence="4" id="KW-1185">Reference proteome</keyword>
<evidence type="ECO:0000259" key="2">
    <source>
        <dbReference type="PROSITE" id="PS50217"/>
    </source>
</evidence>
<dbReference type="SUPFAM" id="SSF57959">
    <property type="entry name" value="Leucine zipper domain"/>
    <property type="match status" value="1"/>
</dbReference>
<feature type="compositionally biased region" description="Low complexity" evidence="1">
    <location>
        <begin position="1389"/>
        <end position="1405"/>
    </location>
</feature>
<dbReference type="EMBL" id="GL833124">
    <property type="protein sequence ID" value="EGB10430.1"/>
    <property type="molecule type" value="Genomic_DNA"/>
</dbReference>
<feature type="compositionally biased region" description="Polar residues" evidence="1">
    <location>
        <begin position="809"/>
        <end position="821"/>
    </location>
</feature>
<dbReference type="OrthoDB" id="447251at2759"/>
<dbReference type="CDD" id="cd14809">
    <property type="entry name" value="bZIP_AUREO-like"/>
    <property type="match status" value="1"/>
</dbReference>
<feature type="region of interest" description="Disordered" evidence="1">
    <location>
        <begin position="1134"/>
        <end position="1155"/>
    </location>
</feature>
<feature type="domain" description="BZIP" evidence="2">
    <location>
        <begin position="984"/>
        <end position="1029"/>
    </location>
</feature>
<dbReference type="Gene3D" id="1.20.5.170">
    <property type="match status" value="1"/>
</dbReference>
<dbReference type="PANTHER" id="PTHR28457">
    <property type="entry name" value="COILED-COIL DOMAIN-CONTAINING PROTEIN 189"/>
    <property type="match status" value="1"/>
</dbReference>
<feature type="region of interest" description="Disordered" evidence="1">
    <location>
        <begin position="1350"/>
        <end position="1369"/>
    </location>
</feature>
<feature type="compositionally biased region" description="Basic and acidic residues" evidence="1">
    <location>
        <begin position="981"/>
        <end position="999"/>
    </location>
</feature>
<name>F0Y499_AURAN</name>
<feature type="compositionally biased region" description="Acidic residues" evidence="1">
    <location>
        <begin position="941"/>
        <end position="970"/>
    </location>
</feature>
<feature type="region of interest" description="Disordered" evidence="1">
    <location>
        <begin position="1253"/>
        <end position="1300"/>
    </location>
</feature>
<dbReference type="KEGG" id="aaf:AURANDRAFT_71159"/>
<dbReference type="InParanoid" id="F0Y499"/>
<feature type="compositionally biased region" description="Low complexity" evidence="1">
    <location>
        <begin position="1262"/>
        <end position="1291"/>
    </location>
</feature>
<feature type="region of interest" description="Disordered" evidence="1">
    <location>
        <begin position="372"/>
        <end position="432"/>
    </location>
</feature>
<evidence type="ECO:0000313" key="4">
    <source>
        <dbReference type="Proteomes" id="UP000002729"/>
    </source>
</evidence>
<dbReference type="InterPro" id="IPR032727">
    <property type="entry name" value="CLAMP"/>
</dbReference>